<dbReference type="Proteomes" id="UP001634394">
    <property type="component" value="Unassembled WGS sequence"/>
</dbReference>
<name>A0ABD3XFB3_SINWO</name>
<accession>A0ABD3XFB3</accession>
<dbReference type="EMBL" id="JBJQND010000002">
    <property type="protein sequence ID" value="KAL3884942.1"/>
    <property type="molecule type" value="Genomic_DNA"/>
</dbReference>
<comment type="caution">
    <text evidence="1">The sequence shown here is derived from an EMBL/GenBank/DDBJ whole genome shotgun (WGS) entry which is preliminary data.</text>
</comment>
<sequence length="76" mass="9320">MEFNQFFLLNDRILDQQRRARQYSLRLRLEVMESVRDVYYHYCQEEKADISYELRRELCGERSTDDENLGHPENGM</sequence>
<keyword evidence="2" id="KW-1185">Reference proteome</keyword>
<organism evidence="1 2">
    <name type="scientific">Sinanodonta woodiana</name>
    <name type="common">Chinese pond mussel</name>
    <name type="synonym">Anodonta woodiana</name>
    <dbReference type="NCBI Taxonomy" id="1069815"/>
    <lineage>
        <taxon>Eukaryota</taxon>
        <taxon>Metazoa</taxon>
        <taxon>Spiralia</taxon>
        <taxon>Lophotrochozoa</taxon>
        <taxon>Mollusca</taxon>
        <taxon>Bivalvia</taxon>
        <taxon>Autobranchia</taxon>
        <taxon>Heteroconchia</taxon>
        <taxon>Palaeoheterodonta</taxon>
        <taxon>Unionida</taxon>
        <taxon>Unionoidea</taxon>
        <taxon>Unionidae</taxon>
        <taxon>Unioninae</taxon>
        <taxon>Sinanodonta</taxon>
    </lineage>
</organism>
<proteinExistence type="predicted"/>
<reference evidence="1 2" key="1">
    <citation type="submission" date="2024-11" db="EMBL/GenBank/DDBJ databases">
        <title>Chromosome-level genome assembly of the freshwater bivalve Anodonta woodiana.</title>
        <authorList>
            <person name="Chen X."/>
        </authorList>
    </citation>
    <scope>NUCLEOTIDE SEQUENCE [LARGE SCALE GENOMIC DNA]</scope>
    <source>
        <strain evidence="1">MN2024</strain>
        <tissue evidence="1">Gills</tissue>
    </source>
</reference>
<gene>
    <name evidence="1" type="ORF">ACJMK2_025041</name>
</gene>
<protein>
    <submittedName>
        <fullName evidence="1">Uncharacterized protein</fullName>
    </submittedName>
</protein>
<dbReference type="AlphaFoldDB" id="A0ABD3XFB3"/>
<evidence type="ECO:0000313" key="1">
    <source>
        <dbReference type="EMBL" id="KAL3884942.1"/>
    </source>
</evidence>
<evidence type="ECO:0000313" key="2">
    <source>
        <dbReference type="Proteomes" id="UP001634394"/>
    </source>
</evidence>